<comment type="caution">
    <text evidence="12">The sequence shown here is derived from an EMBL/GenBank/DDBJ whole genome shotgun (WGS) entry which is preliminary data.</text>
</comment>
<evidence type="ECO:0000313" key="13">
    <source>
        <dbReference type="Proteomes" id="UP000549457"/>
    </source>
</evidence>
<dbReference type="InterPro" id="IPR000623">
    <property type="entry name" value="Shikimate_kinase/TSH1"/>
</dbReference>
<comment type="caution">
    <text evidence="11">Lacks conserved residue(s) required for the propagation of feature annotation.</text>
</comment>
<dbReference type="GO" id="GO:0005829">
    <property type="term" value="C:cytosol"/>
    <property type="evidence" value="ECO:0007669"/>
    <property type="project" value="TreeGrafter"/>
</dbReference>
<protein>
    <recommendedName>
        <fullName evidence="3 11">Shikimate kinase</fullName>
        <shortName evidence="11">SK</shortName>
        <ecNumber evidence="3 11">2.7.1.71</ecNumber>
    </recommendedName>
</protein>
<sequence>MSAMTAETRPGQPKLRRTIVLVGLMGAGKTSVGKRLAALFGVGFADSDVQIEEAAGMTIPEIFSTFGEPAFRDGERRVISRLLAERPGVLATGGGSFIDPRTRAEIRTHGTSVWLRADVDLLYERVRDRPGRPLLQVADPRAVLVDLNERRSPFYAEADITVDCCRGYSPEAMARRVVDAIRAHDRSGASNRGATLEEPT</sequence>
<comment type="subunit">
    <text evidence="11">Monomer.</text>
</comment>
<comment type="cofactor">
    <cofactor evidence="11">
        <name>Mg(2+)</name>
        <dbReference type="ChEBI" id="CHEBI:18420"/>
    </cofactor>
    <text evidence="11">Binds 1 Mg(2+) ion per subunit.</text>
</comment>
<dbReference type="InterPro" id="IPR027417">
    <property type="entry name" value="P-loop_NTPase"/>
</dbReference>
<gene>
    <name evidence="11" type="primary">aroK</name>
    <name evidence="12" type="ORF">HNP73_002396</name>
</gene>
<keyword evidence="5 11" id="KW-0808">Transferase</keyword>
<keyword evidence="7 11" id="KW-0418">Kinase</keyword>
<dbReference type="UniPathway" id="UPA00053">
    <property type="reaction ID" value="UER00088"/>
</dbReference>
<keyword evidence="11" id="KW-0963">Cytoplasm</keyword>
<keyword evidence="4 11" id="KW-0028">Amino-acid biosynthesis</keyword>
<keyword evidence="8 11" id="KW-0067">ATP-binding</keyword>
<comment type="subcellular location">
    <subcellularLocation>
        <location evidence="11">Cytoplasm</location>
    </subcellularLocation>
</comment>
<evidence type="ECO:0000256" key="2">
    <source>
        <dbReference type="ARBA" id="ARBA00006997"/>
    </source>
</evidence>
<dbReference type="PRINTS" id="PR01100">
    <property type="entry name" value="SHIKIMTKNASE"/>
</dbReference>
<dbReference type="NCBIfam" id="NF010552">
    <property type="entry name" value="PRK13946.1"/>
    <property type="match status" value="1"/>
</dbReference>
<keyword evidence="11" id="KW-0460">Magnesium</keyword>
<dbReference type="Proteomes" id="UP000549457">
    <property type="component" value="Unassembled WGS sequence"/>
</dbReference>
<comment type="pathway">
    <text evidence="1 11">Metabolic intermediate biosynthesis; chorismate biosynthesis; chorismate from D-erythrose 4-phosphate and phosphoenolpyruvate: step 5/7.</text>
</comment>
<keyword evidence="11" id="KW-0479">Metal-binding</keyword>
<dbReference type="PROSITE" id="PS01128">
    <property type="entry name" value="SHIKIMATE_KINASE"/>
    <property type="match status" value="1"/>
</dbReference>
<keyword evidence="13" id="KW-1185">Reference proteome</keyword>
<dbReference type="PANTHER" id="PTHR21087">
    <property type="entry name" value="SHIKIMATE KINASE"/>
    <property type="match status" value="1"/>
</dbReference>
<feature type="binding site" evidence="11">
    <location>
        <position position="30"/>
    </location>
    <ligand>
        <name>Mg(2+)</name>
        <dbReference type="ChEBI" id="CHEBI:18420"/>
    </ligand>
</feature>
<dbReference type="GO" id="GO:0008652">
    <property type="term" value="P:amino acid biosynthetic process"/>
    <property type="evidence" value="ECO:0007669"/>
    <property type="project" value="UniProtKB-KW"/>
</dbReference>
<evidence type="ECO:0000256" key="4">
    <source>
        <dbReference type="ARBA" id="ARBA00022605"/>
    </source>
</evidence>
<evidence type="ECO:0000256" key="1">
    <source>
        <dbReference type="ARBA" id="ARBA00004842"/>
    </source>
</evidence>
<comment type="catalytic activity">
    <reaction evidence="10 11">
        <text>shikimate + ATP = 3-phosphoshikimate + ADP + H(+)</text>
        <dbReference type="Rhea" id="RHEA:13121"/>
        <dbReference type="ChEBI" id="CHEBI:15378"/>
        <dbReference type="ChEBI" id="CHEBI:30616"/>
        <dbReference type="ChEBI" id="CHEBI:36208"/>
        <dbReference type="ChEBI" id="CHEBI:145989"/>
        <dbReference type="ChEBI" id="CHEBI:456216"/>
        <dbReference type="EC" id="2.7.1.71"/>
    </reaction>
</comment>
<proteinExistence type="inferred from homology"/>
<dbReference type="InterPro" id="IPR031322">
    <property type="entry name" value="Shikimate/glucono_kinase"/>
</dbReference>
<dbReference type="GO" id="GO:0000287">
    <property type="term" value="F:magnesium ion binding"/>
    <property type="evidence" value="ECO:0007669"/>
    <property type="project" value="UniProtKB-UniRule"/>
</dbReference>
<evidence type="ECO:0000256" key="9">
    <source>
        <dbReference type="ARBA" id="ARBA00023141"/>
    </source>
</evidence>
<evidence type="ECO:0000256" key="10">
    <source>
        <dbReference type="ARBA" id="ARBA00048567"/>
    </source>
</evidence>
<feature type="binding site" evidence="11">
    <location>
        <position position="94"/>
    </location>
    <ligand>
        <name>substrate</name>
    </ligand>
</feature>
<dbReference type="GO" id="GO:0009073">
    <property type="term" value="P:aromatic amino acid family biosynthetic process"/>
    <property type="evidence" value="ECO:0007669"/>
    <property type="project" value="UniProtKB-KW"/>
</dbReference>
<feature type="binding site" evidence="11">
    <location>
        <position position="48"/>
    </location>
    <ligand>
        <name>substrate</name>
    </ligand>
</feature>
<dbReference type="PANTHER" id="PTHR21087:SF16">
    <property type="entry name" value="SHIKIMATE KINASE 1, CHLOROPLASTIC"/>
    <property type="match status" value="1"/>
</dbReference>
<dbReference type="HAMAP" id="MF_00109">
    <property type="entry name" value="Shikimate_kinase"/>
    <property type="match status" value="1"/>
</dbReference>
<comment type="function">
    <text evidence="11">Catalyzes the specific phosphorylation of the 3-hydroxyl group of shikimic acid using ATP as a cosubstrate.</text>
</comment>
<feature type="binding site" evidence="11">
    <location>
        <position position="151"/>
    </location>
    <ligand>
        <name>substrate</name>
    </ligand>
</feature>
<reference evidence="12 13" key="1">
    <citation type="submission" date="2020-08" db="EMBL/GenBank/DDBJ databases">
        <title>Genomic Encyclopedia of Type Strains, Phase IV (KMG-IV): sequencing the most valuable type-strain genomes for metagenomic binning, comparative biology and taxonomic classification.</title>
        <authorList>
            <person name="Goeker M."/>
        </authorList>
    </citation>
    <scope>NUCLEOTIDE SEQUENCE [LARGE SCALE GENOMIC DNA]</scope>
    <source>
        <strain evidence="12 13">DSM 101730</strain>
    </source>
</reference>
<evidence type="ECO:0000256" key="6">
    <source>
        <dbReference type="ARBA" id="ARBA00022741"/>
    </source>
</evidence>
<evidence type="ECO:0000256" key="5">
    <source>
        <dbReference type="ARBA" id="ARBA00022679"/>
    </source>
</evidence>
<evidence type="ECO:0000256" key="11">
    <source>
        <dbReference type="HAMAP-Rule" id="MF_00109"/>
    </source>
</evidence>
<dbReference type="CDD" id="cd00464">
    <property type="entry name" value="SK"/>
    <property type="match status" value="1"/>
</dbReference>
<dbReference type="InterPro" id="IPR023000">
    <property type="entry name" value="Shikimate_kinase_CS"/>
</dbReference>
<accession>A0A840SNX7</accession>
<evidence type="ECO:0000313" key="12">
    <source>
        <dbReference type="EMBL" id="MBB5222460.1"/>
    </source>
</evidence>
<dbReference type="SUPFAM" id="SSF52540">
    <property type="entry name" value="P-loop containing nucleoside triphosphate hydrolases"/>
    <property type="match status" value="1"/>
</dbReference>
<dbReference type="Pfam" id="PF01202">
    <property type="entry name" value="SKI"/>
    <property type="match status" value="1"/>
</dbReference>
<dbReference type="GO" id="GO:0004765">
    <property type="term" value="F:shikimate kinase activity"/>
    <property type="evidence" value="ECO:0007669"/>
    <property type="project" value="UniProtKB-UniRule"/>
</dbReference>
<dbReference type="EMBL" id="JACHFM010000002">
    <property type="protein sequence ID" value="MBB5222460.1"/>
    <property type="molecule type" value="Genomic_DNA"/>
</dbReference>
<name>A0A840SNX7_9RHOB</name>
<keyword evidence="6 11" id="KW-0547">Nucleotide-binding</keyword>
<keyword evidence="9 11" id="KW-0057">Aromatic amino acid biosynthesis</keyword>
<comment type="similarity">
    <text evidence="2 11">Belongs to the shikimate kinase family.</text>
</comment>
<feature type="binding site" evidence="11">
    <location>
        <position position="132"/>
    </location>
    <ligand>
        <name>ATP</name>
        <dbReference type="ChEBI" id="CHEBI:30616"/>
    </ligand>
</feature>
<dbReference type="EC" id="2.7.1.71" evidence="3 11"/>
<evidence type="ECO:0000256" key="8">
    <source>
        <dbReference type="ARBA" id="ARBA00022840"/>
    </source>
</evidence>
<dbReference type="GO" id="GO:0009423">
    <property type="term" value="P:chorismate biosynthetic process"/>
    <property type="evidence" value="ECO:0007669"/>
    <property type="project" value="UniProtKB-UniRule"/>
</dbReference>
<dbReference type="Gene3D" id="3.40.50.300">
    <property type="entry name" value="P-loop containing nucleotide triphosphate hydrolases"/>
    <property type="match status" value="1"/>
</dbReference>
<evidence type="ECO:0000256" key="7">
    <source>
        <dbReference type="ARBA" id="ARBA00022777"/>
    </source>
</evidence>
<organism evidence="12 13">
    <name type="scientific">Amaricoccus macauensis</name>
    <dbReference type="NCBI Taxonomy" id="57001"/>
    <lineage>
        <taxon>Bacteria</taxon>
        <taxon>Pseudomonadati</taxon>
        <taxon>Pseudomonadota</taxon>
        <taxon>Alphaproteobacteria</taxon>
        <taxon>Rhodobacterales</taxon>
        <taxon>Paracoccaceae</taxon>
        <taxon>Amaricoccus</taxon>
    </lineage>
</organism>
<dbReference type="GO" id="GO:0005524">
    <property type="term" value="F:ATP binding"/>
    <property type="evidence" value="ECO:0007669"/>
    <property type="project" value="UniProtKB-UniRule"/>
</dbReference>
<evidence type="ECO:0000256" key="3">
    <source>
        <dbReference type="ARBA" id="ARBA00012154"/>
    </source>
</evidence>
<dbReference type="RefSeq" id="WP_184149321.1">
    <property type="nucleotide sequence ID" value="NZ_JACHFM010000002.1"/>
</dbReference>
<feature type="binding site" evidence="11">
    <location>
        <begin position="26"/>
        <end position="31"/>
    </location>
    <ligand>
        <name>ATP</name>
        <dbReference type="ChEBI" id="CHEBI:30616"/>
    </ligand>
</feature>
<dbReference type="AlphaFoldDB" id="A0A840SNX7"/>
<feature type="binding site" evidence="11">
    <location>
        <position position="72"/>
    </location>
    <ligand>
        <name>substrate</name>
    </ligand>
</feature>